<gene>
    <name evidence="2" type="ORF">NZK81_19745</name>
</gene>
<comment type="caution">
    <text evidence="2">The sequence shown here is derived from an EMBL/GenBank/DDBJ whole genome shotgun (WGS) entry which is preliminary data.</text>
</comment>
<dbReference type="RefSeq" id="WP_260047783.1">
    <property type="nucleotide sequence ID" value="NZ_JANZXA010000020.1"/>
</dbReference>
<dbReference type="Proteomes" id="UP001165583">
    <property type="component" value="Unassembled WGS sequence"/>
</dbReference>
<feature type="region of interest" description="Disordered" evidence="1">
    <location>
        <begin position="14"/>
        <end position="45"/>
    </location>
</feature>
<organism evidence="2 3">
    <name type="scientific">Novosphingobium mangrovi</name>
    <name type="common">ex Huang et al. 2023</name>
    <dbReference type="NCBI Taxonomy" id="2976432"/>
    <lineage>
        <taxon>Bacteria</taxon>
        <taxon>Pseudomonadati</taxon>
        <taxon>Pseudomonadota</taxon>
        <taxon>Alphaproteobacteria</taxon>
        <taxon>Sphingomonadales</taxon>
        <taxon>Sphingomonadaceae</taxon>
        <taxon>Novosphingobium</taxon>
    </lineage>
</organism>
<evidence type="ECO:0000313" key="3">
    <source>
        <dbReference type="Proteomes" id="UP001165583"/>
    </source>
</evidence>
<sequence>MSLSASMEYRCLPSREAGGSERTARVGIPVHRAPATKAGQLASAR</sequence>
<evidence type="ECO:0000256" key="1">
    <source>
        <dbReference type="SAM" id="MobiDB-lite"/>
    </source>
</evidence>
<evidence type="ECO:0000313" key="2">
    <source>
        <dbReference type="EMBL" id="MCT2401788.1"/>
    </source>
</evidence>
<protein>
    <submittedName>
        <fullName evidence="2">Uncharacterized protein</fullName>
    </submittedName>
</protein>
<reference evidence="2" key="1">
    <citation type="submission" date="2022-09" db="EMBL/GenBank/DDBJ databases">
        <title>Novosphingobium sp. Nov., a polycyclic aromatic hydrocarbon-degrading bacterium isolated form mangrove sediments in HongKong.</title>
        <authorList>
            <person name="Hu Z."/>
        </authorList>
    </citation>
    <scope>NUCLEOTIDE SEQUENCE</scope>
    <source>
        <strain evidence="2">HK4-1</strain>
    </source>
</reference>
<proteinExistence type="predicted"/>
<dbReference type="EMBL" id="JANZXA010000020">
    <property type="protein sequence ID" value="MCT2401788.1"/>
    <property type="molecule type" value="Genomic_DNA"/>
</dbReference>
<accession>A0ABT2IB52</accession>
<keyword evidence="3" id="KW-1185">Reference proteome</keyword>
<name>A0ABT2IB52_9SPHN</name>